<feature type="transmembrane region" description="Helical" evidence="1">
    <location>
        <begin position="74"/>
        <end position="91"/>
    </location>
</feature>
<comment type="caution">
    <text evidence="2">The sequence shown here is derived from an EMBL/GenBank/DDBJ whole genome shotgun (WGS) entry which is preliminary data.</text>
</comment>
<dbReference type="EMBL" id="NWBP01000016">
    <property type="protein sequence ID" value="PCC83075.1"/>
    <property type="molecule type" value="Genomic_DNA"/>
</dbReference>
<dbReference type="AlphaFoldDB" id="A0A2A4AH25"/>
<feature type="transmembrane region" description="Helical" evidence="1">
    <location>
        <begin position="36"/>
        <end position="62"/>
    </location>
</feature>
<evidence type="ECO:0008006" key="4">
    <source>
        <dbReference type="Google" id="ProtNLM"/>
    </source>
</evidence>
<evidence type="ECO:0000256" key="1">
    <source>
        <dbReference type="SAM" id="Phobius"/>
    </source>
</evidence>
<feature type="transmembrane region" description="Helical" evidence="1">
    <location>
        <begin position="197"/>
        <end position="215"/>
    </location>
</feature>
<proteinExistence type="predicted"/>
<sequence>MLHAVLYALLDSVNALLIGILVAIGIMLPRGMYRKIATLVVVGDWLGVLAATALVFSIFLGIKDQIISVLDSPIAGIVLIVVGVLLALGAWRSKGESNPLVEKLLGPLRTPSLLTGLVGFAMGIIQSLTSVPFYYGLMHLAAGDLSVSSRVSAGLLYACLALSLPTLCGLGIAMVRHYPDSPAGRIFAAARRNSTQVALYSGYAVAVFLIIMGVVSL</sequence>
<organism evidence="2 3">
    <name type="scientific">Corynebacterium accolens</name>
    <dbReference type="NCBI Taxonomy" id="38284"/>
    <lineage>
        <taxon>Bacteria</taxon>
        <taxon>Bacillati</taxon>
        <taxon>Actinomycetota</taxon>
        <taxon>Actinomycetes</taxon>
        <taxon>Mycobacteriales</taxon>
        <taxon>Corynebacteriaceae</taxon>
        <taxon>Corynebacterium</taxon>
    </lineage>
</organism>
<name>A0A2A4AH25_9CORY</name>
<keyword evidence="1" id="KW-0812">Transmembrane</keyword>
<gene>
    <name evidence="2" type="ORF">COM45_04565</name>
</gene>
<feature type="transmembrane region" description="Helical" evidence="1">
    <location>
        <begin position="112"/>
        <end position="135"/>
    </location>
</feature>
<feature type="transmembrane region" description="Helical" evidence="1">
    <location>
        <begin position="155"/>
        <end position="176"/>
    </location>
</feature>
<keyword evidence="1" id="KW-1133">Transmembrane helix</keyword>
<feature type="transmembrane region" description="Helical" evidence="1">
    <location>
        <begin position="6"/>
        <end position="29"/>
    </location>
</feature>
<evidence type="ECO:0000313" key="2">
    <source>
        <dbReference type="EMBL" id="PCC83075.1"/>
    </source>
</evidence>
<keyword evidence="1" id="KW-0472">Membrane</keyword>
<dbReference type="Proteomes" id="UP000218690">
    <property type="component" value="Unassembled WGS sequence"/>
</dbReference>
<accession>A0A2A4AH25</accession>
<evidence type="ECO:0000313" key="3">
    <source>
        <dbReference type="Proteomes" id="UP000218690"/>
    </source>
</evidence>
<protein>
    <recommendedName>
        <fullName evidence="4">Sap, sulfolipid-1-addressing protein</fullName>
    </recommendedName>
</protein>
<reference evidence="2 3" key="1">
    <citation type="submission" date="2017-09" db="EMBL/GenBank/DDBJ databases">
        <title>Draft Genome Sequence of Corynebacterium accolens AH4003.</title>
        <authorList>
            <person name="Chen Y."/>
            <person name="Oosthuysen W.F."/>
            <person name="Kelley S."/>
            <person name="Horswill A."/>
        </authorList>
    </citation>
    <scope>NUCLEOTIDE SEQUENCE [LARGE SCALE GENOMIC DNA]</scope>
    <source>
        <strain evidence="2 3">AH4003</strain>
    </source>
</reference>